<evidence type="ECO:0000313" key="10">
    <source>
        <dbReference type="Proteomes" id="UP000321062"/>
    </source>
</evidence>
<keyword evidence="3" id="KW-0812">Transmembrane</keyword>
<accession>A0A5B9DN26</accession>
<dbReference type="PANTHER" id="PTHR34820">
    <property type="entry name" value="INNER MEMBRANE PROTEIN YEBZ"/>
    <property type="match status" value="1"/>
</dbReference>
<dbReference type="GO" id="GO:0042597">
    <property type="term" value="C:periplasmic space"/>
    <property type="evidence" value="ECO:0007669"/>
    <property type="project" value="InterPro"/>
</dbReference>
<evidence type="ECO:0000256" key="7">
    <source>
        <dbReference type="ARBA" id="ARBA00023008"/>
    </source>
</evidence>
<dbReference type="InterPro" id="IPR014755">
    <property type="entry name" value="Cu-Rt/internalin_Ig-like"/>
</dbReference>
<dbReference type="GO" id="GO:0005886">
    <property type="term" value="C:plasma membrane"/>
    <property type="evidence" value="ECO:0007669"/>
    <property type="project" value="UniProtKB-SubCell"/>
</dbReference>
<dbReference type="GO" id="GO:0005507">
    <property type="term" value="F:copper ion binding"/>
    <property type="evidence" value="ECO:0007669"/>
    <property type="project" value="InterPro"/>
</dbReference>
<keyword evidence="10" id="KW-1185">Reference proteome</keyword>
<dbReference type="Pfam" id="PF05425">
    <property type="entry name" value="CopD"/>
    <property type="match status" value="1"/>
</dbReference>
<dbReference type="InterPro" id="IPR032694">
    <property type="entry name" value="CopC/D"/>
</dbReference>
<dbReference type="Pfam" id="PF04234">
    <property type="entry name" value="CopC"/>
    <property type="match status" value="1"/>
</dbReference>
<evidence type="ECO:0000256" key="6">
    <source>
        <dbReference type="ARBA" id="ARBA00022989"/>
    </source>
</evidence>
<dbReference type="KEGG" id="yti:FNA67_11615"/>
<protein>
    <submittedName>
        <fullName evidence="9">Copper resistance protein CopC</fullName>
    </submittedName>
</protein>
<dbReference type="SUPFAM" id="SSF81296">
    <property type="entry name" value="E set domains"/>
    <property type="match status" value="1"/>
</dbReference>
<proteinExistence type="predicted"/>
<keyword evidence="7" id="KW-0186">Copper</keyword>
<evidence type="ECO:0000256" key="1">
    <source>
        <dbReference type="ARBA" id="ARBA00004651"/>
    </source>
</evidence>
<evidence type="ECO:0000313" key="9">
    <source>
        <dbReference type="EMBL" id="QEE20781.1"/>
    </source>
</evidence>
<reference evidence="9 10" key="1">
    <citation type="journal article" date="2015" name="Int. J. Syst. Evol. Microbiol.">
        <title>Youhaiella tibetensis gen. nov., sp. nov., isolated from subsurface sediment.</title>
        <authorList>
            <person name="Wang Y.X."/>
            <person name="Huang F.Q."/>
            <person name="Nogi Y."/>
            <person name="Pang S.J."/>
            <person name="Wang P.K."/>
            <person name="Lv J."/>
        </authorList>
    </citation>
    <scope>NUCLEOTIDE SEQUENCE [LARGE SCALE GENOMIC DNA]</scope>
    <source>
        <strain evidence="10">fig4</strain>
    </source>
</reference>
<evidence type="ECO:0000256" key="3">
    <source>
        <dbReference type="ARBA" id="ARBA00022692"/>
    </source>
</evidence>
<dbReference type="GO" id="GO:0006825">
    <property type="term" value="P:copper ion transport"/>
    <property type="evidence" value="ECO:0007669"/>
    <property type="project" value="InterPro"/>
</dbReference>
<dbReference type="OrthoDB" id="8374223at2"/>
<keyword evidence="6" id="KW-1133">Transmembrane helix</keyword>
<dbReference type="AlphaFoldDB" id="A0A5B9DN26"/>
<dbReference type="GO" id="GO:0046688">
    <property type="term" value="P:response to copper ion"/>
    <property type="evidence" value="ECO:0007669"/>
    <property type="project" value="InterPro"/>
</dbReference>
<keyword evidence="2" id="KW-1003">Cell membrane</keyword>
<dbReference type="InterPro" id="IPR014756">
    <property type="entry name" value="Ig_E-set"/>
</dbReference>
<gene>
    <name evidence="9" type="ORF">FNA67_11615</name>
</gene>
<organism evidence="9 10">
    <name type="scientific">Paradevosia tibetensis</name>
    <dbReference type="NCBI Taxonomy" id="1447062"/>
    <lineage>
        <taxon>Bacteria</taxon>
        <taxon>Pseudomonadati</taxon>
        <taxon>Pseudomonadota</taxon>
        <taxon>Alphaproteobacteria</taxon>
        <taxon>Hyphomicrobiales</taxon>
        <taxon>Devosiaceae</taxon>
        <taxon>Paradevosia</taxon>
    </lineage>
</organism>
<evidence type="ECO:0000256" key="8">
    <source>
        <dbReference type="ARBA" id="ARBA00023136"/>
    </source>
</evidence>
<keyword evidence="8" id="KW-0472">Membrane</keyword>
<dbReference type="InterPro" id="IPR008457">
    <property type="entry name" value="Cu-R_CopD_dom"/>
</dbReference>
<dbReference type="Proteomes" id="UP000321062">
    <property type="component" value="Chromosome"/>
</dbReference>
<dbReference type="RefSeq" id="WP_147656130.1">
    <property type="nucleotide sequence ID" value="NZ_BMFM01000001.1"/>
</dbReference>
<dbReference type="InterPro" id="IPR007348">
    <property type="entry name" value="CopC_dom"/>
</dbReference>
<evidence type="ECO:0000256" key="4">
    <source>
        <dbReference type="ARBA" id="ARBA00022723"/>
    </source>
</evidence>
<sequence length="534" mass="54503">MRRAGTSNRIWLLVAFILALLATSGPAWAHAQLLSSDPAADAVVDTAPGAVELTFNEPVTALAVTLIDPQGGRQDLLSATTSGAVLSVRMPQELGQGTYVLSWRAASLDSHPIGSSLVFSVGVVSGNGAAVATAGDPTVAAALWGSKVLLFVALFGGVGAAAFGLAAPLPARVGRSMGGLAALGAVAAVASLGLHGTDAIGGTLGQVASAAAWRAGLATSYGLTVGAALGAFVLAGLALAVPSVAALGWPAWVLGALSLVISGHAGTAEPQWLTRPAVFLHIGGILFWVGALLPLALHLRDRGEAGRLALARFSAFIPYAVAAIVVSGAVLALIQMGPPGPQWATGYGFILAGKLVLLVVLFALALWNRFFLTRPALAGEARATRHLRRSIGVEIAIVLAILGLVAGWRFTPPPRALALVEASAAAASEPLFVHLMDDTAMAMVTMTPGGTGPVSMAIDLTDMSGAPLEAMSVTVSVAAPDKGIEPIKREAKQSDGVWRLEGLNIPVAGIWQLDLDIRVSRFSLVRLQSPVEVP</sequence>
<name>A0A5B9DN26_9HYPH</name>
<keyword evidence="4" id="KW-0479">Metal-binding</keyword>
<comment type="subcellular location">
    <subcellularLocation>
        <location evidence="1">Cell membrane</location>
        <topology evidence="1">Multi-pass membrane protein</topology>
    </subcellularLocation>
</comment>
<keyword evidence="5" id="KW-0732">Signal</keyword>
<evidence type="ECO:0000256" key="2">
    <source>
        <dbReference type="ARBA" id="ARBA00022475"/>
    </source>
</evidence>
<evidence type="ECO:0000256" key="5">
    <source>
        <dbReference type="ARBA" id="ARBA00022729"/>
    </source>
</evidence>
<dbReference type="EMBL" id="CP041690">
    <property type="protein sequence ID" value="QEE20781.1"/>
    <property type="molecule type" value="Genomic_DNA"/>
</dbReference>
<dbReference type="Gene3D" id="2.60.40.1220">
    <property type="match status" value="1"/>
</dbReference>
<dbReference type="PANTHER" id="PTHR34820:SF4">
    <property type="entry name" value="INNER MEMBRANE PROTEIN YEBZ"/>
    <property type="match status" value="1"/>
</dbReference>